<dbReference type="PANTHER" id="PTHR30136">
    <property type="entry name" value="HELIX-TURN-HELIX TRANSCRIPTIONAL REGULATOR, ICLR FAMILY"/>
    <property type="match status" value="1"/>
</dbReference>
<keyword evidence="3" id="KW-0804">Transcription</keyword>
<proteinExistence type="predicted"/>
<dbReference type="SUPFAM" id="SSF46785">
    <property type="entry name" value="Winged helix' DNA-binding domain"/>
    <property type="match status" value="1"/>
</dbReference>
<dbReference type="InterPro" id="IPR014757">
    <property type="entry name" value="Tscrpt_reg_IclR_C"/>
</dbReference>
<dbReference type="InterPro" id="IPR029016">
    <property type="entry name" value="GAF-like_dom_sf"/>
</dbReference>
<dbReference type="SMART" id="SM00346">
    <property type="entry name" value="HTH_ICLR"/>
    <property type="match status" value="1"/>
</dbReference>
<organism evidence="6 7">
    <name type="scientific">Phenylobacterium kunshanense</name>
    <dbReference type="NCBI Taxonomy" id="1445034"/>
    <lineage>
        <taxon>Bacteria</taxon>
        <taxon>Pseudomonadati</taxon>
        <taxon>Pseudomonadota</taxon>
        <taxon>Alphaproteobacteria</taxon>
        <taxon>Caulobacterales</taxon>
        <taxon>Caulobacteraceae</taxon>
        <taxon>Phenylobacterium</taxon>
    </lineage>
</organism>
<dbReference type="InterPro" id="IPR036390">
    <property type="entry name" value="WH_DNA-bd_sf"/>
</dbReference>
<dbReference type="Pfam" id="PF09339">
    <property type="entry name" value="HTH_IclR"/>
    <property type="match status" value="1"/>
</dbReference>
<dbReference type="AlphaFoldDB" id="A0A328BKR3"/>
<reference evidence="6 7" key="1">
    <citation type="submission" date="2018-05" db="EMBL/GenBank/DDBJ databases">
        <authorList>
            <person name="Lanie J.A."/>
            <person name="Ng W.-L."/>
            <person name="Kazmierczak K.M."/>
            <person name="Andrzejewski T.M."/>
            <person name="Davidsen T.M."/>
            <person name="Wayne K.J."/>
            <person name="Tettelin H."/>
            <person name="Glass J.I."/>
            <person name="Rusch D."/>
            <person name="Podicherti R."/>
            <person name="Tsui H.-C.T."/>
            <person name="Winkler M.E."/>
        </authorList>
    </citation>
    <scope>NUCLEOTIDE SEQUENCE [LARGE SCALE GENOMIC DNA]</scope>
    <source>
        <strain evidence="6 7">BUT-10</strain>
    </source>
</reference>
<evidence type="ECO:0000313" key="7">
    <source>
        <dbReference type="Proteomes" id="UP000249524"/>
    </source>
</evidence>
<dbReference type="InterPro" id="IPR036388">
    <property type="entry name" value="WH-like_DNA-bd_sf"/>
</dbReference>
<dbReference type="GO" id="GO:0045892">
    <property type="term" value="P:negative regulation of DNA-templated transcription"/>
    <property type="evidence" value="ECO:0007669"/>
    <property type="project" value="TreeGrafter"/>
</dbReference>
<dbReference type="Pfam" id="PF01614">
    <property type="entry name" value="IclR_C"/>
    <property type="match status" value="1"/>
</dbReference>
<dbReference type="RefSeq" id="WP_111274866.1">
    <property type="nucleotide sequence ID" value="NZ_QFYS01000002.1"/>
</dbReference>
<evidence type="ECO:0000259" key="5">
    <source>
        <dbReference type="PROSITE" id="PS51078"/>
    </source>
</evidence>
<feature type="domain" description="IclR-ED" evidence="5">
    <location>
        <begin position="69"/>
        <end position="246"/>
    </location>
</feature>
<feature type="domain" description="HTH iclR-type" evidence="4">
    <location>
        <begin position="6"/>
        <end position="68"/>
    </location>
</feature>
<dbReference type="SUPFAM" id="SSF55781">
    <property type="entry name" value="GAF domain-like"/>
    <property type="match status" value="1"/>
</dbReference>
<comment type="caution">
    <text evidence="6">The sequence shown here is derived from an EMBL/GenBank/DDBJ whole genome shotgun (WGS) entry which is preliminary data.</text>
</comment>
<dbReference type="Gene3D" id="3.30.450.40">
    <property type="match status" value="1"/>
</dbReference>
<dbReference type="InterPro" id="IPR005471">
    <property type="entry name" value="Tscrpt_reg_IclR_N"/>
</dbReference>
<dbReference type="PANTHER" id="PTHR30136:SF35">
    <property type="entry name" value="HTH-TYPE TRANSCRIPTIONAL REGULATOR RV1719"/>
    <property type="match status" value="1"/>
</dbReference>
<dbReference type="GO" id="GO:0003677">
    <property type="term" value="F:DNA binding"/>
    <property type="evidence" value="ECO:0007669"/>
    <property type="project" value="UniProtKB-KW"/>
</dbReference>
<dbReference type="EMBL" id="QFYS01000002">
    <property type="protein sequence ID" value="RAK67255.1"/>
    <property type="molecule type" value="Genomic_DNA"/>
</dbReference>
<evidence type="ECO:0000256" key="1">
    <source>
        <dbReference type="ARBA" id="ARBA00023015"/>
    </source>
</evidence>
<sequence>MAEDAVKSAKRALEILELFSRHRRPLALKEVLEELGYPTSSGSALMKSLVALGYLDYDRERRTYFPTMRIAALGAWVPTALFGDGPLLPALEDLHRRLDETVVLAVQSDLHAQYVHLIHSADALQFRAPPGTRRPLARSGLGLVLLSGKTDAEIERLRRRINASGDGATQTREELMARVNEVRARGYAFSRNSISPGLGIIGAALPKGPFGRMFAVGVAGRVERLEAKKDIIVEELQAMILRLEHA</sequence>
<name>A0A328BKR3_9CAUL</name>
<keyword evidence="1" id="KW-0805">Transcription regulation</keyword>
<protein>
    <submittedName>
        <fullName evidence="6">Transcriptional regulator</fullName>
    </submittedName>
</protein>
<gene>
    <name evidence="6" type="ORF">DJ019_04810</name>
</gene>
<evidence type="ECO:0000256" key="3">
    <source>
        <dbReference type="ARBA" id="ARBA00023163"/>
    </source>
</evidence>
<evidence type="ECO:0000256" key="2">
    <source>
        <dbReference type="ARBA" id="ARBA00023125"/>
    </source>
</evidence>
<keyword evidence="2" id="KW-0238">DNA-binding</keyword>
<keyword evidence="7" id="KW-1185">Reference proteome</keyword>
<dbReference type="Proteomes" id="UP000249524">
    <property type="component" value="Unassembled WGS sequence"/>
</dbReference>
<dbReference type="Gene3D" id="1.10.10.10">
    <property type="entry name" value="Winged helix-like DNA-binding domain superfamily/Winged helix DNA-binding domain"/>
    <property type="match status" value="1"/>
</dbReference>
<dbReference type="PROSITE" id="PS51078">
    <property type="entry name" value="ICLR_ED"/>
    <property type="match status" value="1"/>
</dbReference>
<dbReference type="GO" id="GO:0003700">
    <property type="term" value="F:DNA-binding transcription factor activity"/>
    <property type="evidence" value="ECO:0007669"/>
    <property type="project" value="TreeGrafter"/>
</dbReference>
<evidence type="ECO:0000259" key="4">
    <source>
        <dbReference type="PROSITE" id="PS51077"/>
    </source>
</evidence>
<accession>A0A328BKR3</accession>
<dbReference type="PROSITE" id="PS51077">
    <property type="entry name" value="HTH_ICLR"/>
    <property type="match status" value="1"/>
</dbReference>
<dbReference type="OrthoDB" id="1634354at2"/>
<evidence type="ECO:0000313" key="6">
    <source>
        <dbReference type="EMBL" id="RAK67255.1"/>
    </source>
</evidence>
<dbReference type="InterPro" id="IPR050707">
    <property type="entry name" value="HTH_MetabolicPath_Reg"/>
</dbReference>